<protein>
    <submittedName>
        <fullName evidence="1">Unannotated protein</fullName>
    </submittedName>
</protein>
<evidence type="ECO:0000313" key="1">
    <source>
        <dbReference type="EMBL" id="CAB4758485.1"/>
    </source>
</evidence>
<accession>A0A6J6UGP6</accession>
<organism evidence="1">
    <name type="scientific">freshwater metagenome</name>
    <dbReference type="NCBI Taxonomy" id="449393"/>
    <lineage>
        <taxon>unclassified sequences</taxon>
        <taxon>metagenomes</taxon>
        <taxon>ecological metagenomes</taxon>
    </lineage>
</organism>
<dbReference type="EMBL" id="CAEZYW010000324">
    <property type="protein sequence ID" value="CAB4758485.1"/>
    <property type="molecule type" value="Genomic_DNA"/>
</dbReference>
<proteinExistence type="predicted"/>
<sequence>MSQEGGGSVVAEHAPSGIGIRRSVEHCRRSAPELDLDLRPGAHAEIIDDRWLGGALAGSVGNRTKRQVGQHVVLTVGGPGPLARAQWSRTQDNAR</sequence>
<gene>
    <name evidence="1" type="ORF">UFOPK2786_01695</name>
</gene>
<name>A0A6J6UGP6_9ZZZZ</name>
<dbReference type="AlphaFoldDB" id="A0A6J6UGP6"/>
<reference evidence="1" key="1">
    <citation type="submission" date="2020-05" db="EMBL/GenBank/DDBJ databases">
        <authorList>
            <person name="Chiriac C."/>
            <person name="Salcher M."/>
            <person name="Ghai R."/>
            <person name="Kavagutti S V."/>
        </authorList>
    </citation>
    <scope>NUCLEOTIDE SEQUENCE</scope>
</reference>